<proteinExistence type="predicted"/>
<keyword evidence="4" id="KW-0238">DNA-binding</keyword>
<dbReference type="InterPro" id="IPR001789">
    <property type="entry name" value="Sig_transdc_resp-reg_receiver"/>
</dbReference>
<dbReference type="Pfam" id="PF00072">
    <property type="entry name" value="Response_reg"/>
    <property type="match status" value="1"/>
</dbReference>
<dbReference type="InterPro" id="IPR011006">
    <property type="entry name" value="CheY-like_superfamily"/>
</dbReference>
<evidence type="ECO:0000313" key="4">
    <source>
        <dbReference type="EMBL" id="AFZ16925.1"/>
    </source>
</evidence>
<dbReference type="PANTHER" id="PTHR44591">
    <property type="entry name" value="STRESS RESPONSE REGULATOR PROTEIN 1"/>
    <property type="match status" value="1"/>
</dbReference>
<name>K9W955_9CYAN</name>
<dbReference type="PROSITE" id="PS50110">
    <property type="entry name" value="RESPONSE_REGULATORY"/>
    <property type="match status" value="1"/>
</dbReference>
<dbReference type="PANTHER" id="PTHR44591:SF3">
    <property type="entry name" value="RESPONSE REGULATORY DOMAIN-CONTAINING PROTEIN"/>
    <property type="match status" value="1"/>
</dbReference>
<dbReference type="RefSeq" id="WP_015181085.1">
    <property type="nucleotide sequence ID" value="NC_019738.1"/>
</dbReference>
<dbReference type="Gene3D" id="3.40.50.2300">
    <property type="match status" value="1"/>
</dbReference>
<evidence type="ECO:0000256" key="2">
    <source>
        <dbReference type="PROSITE-ProRule" id="PRU00169"/>
    </source>
</evidence>
<feature type="domain" description="Response regulatory" evidence="3">
    <location>
        <begin position="2"/>
        <end position="122"/>
    </location>
</feature>
<dbReference type="EMBL" id="CP003630">
    <property type="protein sequence ID" value="AFZ16925.1"/>
    <property type="molecule type" value="Genomic_DNA"/>
</dbReference>
<dbReference type="GO" id="GO:0003677">
    <property type="term" value="F:DNA binding"/>
    <property type="evidence" value="ECO:0007669"/>
    <property type="project" value="UniProtKB-KW"/>
</dbReference>
<sequence length="122" mass="14309">MKIMVVDDEEDVQLLFRQKFRKEIKKGQIEFQFAFSAQEALEYLNGQPEHSVVLILSDINMPGMNGLELLKIIKEKFPHLKVFMITAYGDEENYKVAMEYGADDYLHKPVEFDTLKDKILNY</sequence>
<dbReference type="AlphaFoldDB" id="K9W955"/>
<dbReference type="InterPro" id="IPR050595">
    <property type="entry name" value="Bact_response_regulator"/>
</dbReference>
<dbReference type="STRING" id="1173027.Mic7113_1031"/>
<keyword evidence="1 2" id="KW-0597">Phosphoprotein</keyword>
<accession>K9W955</accession>
<keyword evidence="5" id="KW-1185">Reference proteome</keyword>
<reference evidence="4 5" key="1">
    <citation type="submission" date="2012-06" db="EMBL/GenBank/DDBJ databases">
        <title>Finished chromosome of genome of Microcoleus sp. PCC 7113.</title>
        <authorList>
            <consortium name="US DOE Joint Genome Institute"/>
            <person name="Gugger M."/>
            <person name="Coursin T."/>
            <person name="Rippka R."/>
            <person name="Tandeau De Marsac N."/>
            <person name="Huntemann M."/>
            <person name="Wei C.-L."/>
            <person name="Han J."/>
            <person name="Detter J.C."/>
            <person name="Han C."/>
            <person name="Tapia R."/>
            <person name="Chen A."/>
            <person name="Kyrpides N."/>
            <person name="Mavromatis K."/>
            <person name="Markowitz V."/>
            <person name="Szeto E."/>
            <person name="Ivanova N."/>
            <person name="Pagani I."/>
            <person name="Pati A."/>
            <person name="Goodwin L."/>
            <person name="Nordberg H.P."/>
            <person name="Cantor M.N."/>
            <person name="Hua S.X."/>
            <person name="Woyke T."/>
            <person name="Kerfeld C.A."/>
        </authorList>
    </citation>
    <scope>NUCLEOTIDE SEQUENCE [LARGE SCALE GENOMIC DNA]</scope>
    <source>
        <strain evidence="4 5">PCC 7113</strain>
    </source>
</reference>
<dbReference type="Proteomes" id="UP000010471">
    <property type="component" value="Chromosome"/>
</dbReference>
<organism evidence="4 5">
    <name type="scientific">Allocoleopsis franciscana PCC 7113</name>
    <dbReference type="NCBI Taxonomy" id="1173027"/>
    <lineage>
        <taxon>Bacteria</taxon>
        <taxon>Bacillati</taxon>
        <taxon>Cyanobacteriota</taxon>
        <taxon>Cyanophyceae</taxon>
        <taxon>Coleofasciculales</taxon>
        <taxon>Coleofasciculaceae</taxon>
        <taxon>Allocoleopsis</taxon>
        <taxon>Allocoleopsis franciscana</taxon>
    </lineage>
</organism>
<dbReference type="OrthoDB" id="9808843at2"/>
<feature type="modified residue" description="4-aspartylphosphate" evidence="2">
    <location>
        <position position="58"/>
    </location>
</feature>
<evidence type="ECO:0000256" key="1">
    <source>
        <dbReference type="ARBA" id="ARBA00022553"/>
    </source>
</evidence>
<dbReference type="GO" id="GO:0000160">
    <property type="term" value="P:phosphorelay signal transduction system"/>
    <property type="evidence" value="ECO:0007669"/>
    <property type="project" value="InterPro"/>
</dbReference>
<dbReference type="eggNOG" id="COG2197">
    <property type="taxonomic scope" value="Bacteria"/>
</dbReference>
<protein>
    <submittedName>
        <fullName evidence="4">Response regulator with CheY-like receiver, AAA-type ATPase, and DNA-binding domains</fullName>
    </submittedName>
</protein>
<gene>
    <name evidence="4" type="ORF">Mic7113_1031</name>
</gene>
<dbReference type="HOGENOM" id="CLU_000445_69_8_3"/>
<dbReference type="KEGG" id="mic:Mic7113_1031"/>
<dbReference type="SUPFAM" id="SSF52172">
    <property type="entry name" value="CheY-like"/>
    <property type="match status" value="1"/>
</dbReference>
<evidence type="ECO:0000259" key="3">
    <source>
        <dbReference type="PROSITE" id="PS50110"/>
    </source>
</evidence>
<evidence type="ECO:0000313" key="5">
    <source>
        <dbReference type="Proteomes" id="UP000010471"/>
    </source>
</evidence>
<dbReference type="SMART" id="SM00448">
    <property type="entry name" value="REC"/>
    <property type="match status" value="1"/>
</dbReference>